<name>B3S087_TRIAD</name>
<keyword evidence="5 16" id="KW-0653">Protein transport</keyword>
<dbReference type="HOGENOM" id="CLU_074122_0_0_1"/>
<dbReference type="InterPro" id="IPR036388">
    <property type="entry name" value="WH-like_DNA-bd_sf"/>
</dbReference>
<dbReference type="GO" id="GO:1990429">
    <property type="term" value="C:peroxisomal importomer complex"/>
    <property type="evidence" value="ECO:0000318"/>
    <property type="project" value="GO_Central"/>
</dbReference>
<dbReference type="CTD" id="6754704"/>
<evidence type="ECO:0000256" key="1">
    <source>
        <dbReference type="ARBA" id="ARBA00005443"/>
    </source>
</evidence>
<dbReference type="PANTHER" id="PTHR23058">
    <property type="entry name" value="PEROXISOMAL MEMBRANE PROTEIN PEX14"/>
    <property type="match status" value="1"/>
</dbReference>
<comment type="function">
    <text evidence="14">Component of the PEX13-PEX14 docking complex, a translocon channel that specifically mediates the import of peroxisomal cargo proteins bound to PEX5 receptor. The PEX13-PEX14 docking complex forms a large import pore which can be opened to a diameter of about 9 nm. Mechanistically, PEX5 receptor along with cargo proteins associates with the PEX14 subunit of the PEX13-PEX14 docking complex in the cytosol, leading to the insertion of the receptor into the organelle membrane with the concomitant translocation of the cargo into the peroxisome matrix. Plays a key role for peroxisome movement through a direct interaction with tubulin.</text>
</comment>
<protein>
    <recommendedName>
        <fullName evidence="11 16">Peroxisomal membrane protein PEX14</fullName>
    </recommendedName>
    <alternativeName>
        <fullName evidence="16">Peroxin-14</fullName>
    </alternativeName>
</protein>
<dbReference type="GO" id="GO:0016560">
    <property type="term" value="P:protein import into peroxisome matrix, docking"/>
    <property type="evidence" value="ECO:0000318"/>
    <property type="project" value="GO_Central"/>
</dbReference>
<evidence type="ECO:0000256" key="4">
    <source>
        <dbReference type="ARBA" id="ARBA00022692"/>
    </source>
</evidence>
<dbReference type="InterPro" id="IPR006785">
    <property type="entry name" value="Pex14_N"/>
</dbReference>
<dbReference type="PhylomeDB" id="B3S087"/>
<keyword evidence="10 16" id="KW-0576">Peroxisome</keyword>
<evidence type="ECO:0000256" key="9">
    <source>
        <dbReference type="ARBA" id="ARBA00023136"/>
    </source>
</evidence>
<evidence type="ECO:0000256" key="2">
    <source>
        <dbReference type="ARBA" id="ARBA00022448"/>
    </source>
</evidence>
<keyword evidence="21" id="KW-1185">Reference proteome</keyword>
<evidence type="ECO:0000313" key="21">
    <source>
        <dbReference type="Proteomes" id="UP000009022"/>
    </source>
</evidence>
<dbReference type="OrthoDB" id="441517at2759"/>
<keyword evidence="3" id="KW-0597">Phosphoprotein</keyword>
<organism evidence="20 21">
    <name type="scientific">Trichoplax adhaerens</name>
    <name type="common">Trichoplax reptans</name>
    <dbReference type="NCBI Taxonomy" id="10228"/>
    <lineage>
        <taxon>Eukaryota</taxon>
        <taxon>Metazoa</taxon>
        <taxon>Placozoa</taxon>
        <taxon>Uniplacotomia</taxon>
        <taxon>Trichoplacea</taxon>
        <taxon>Trichoplacidae</taxon>
        <taxon>Trichoplax</taxon>
    </lineage>
</organism>
<evidence type="ECO:0000256" key="14">
    <source>
        <dbReference type="ARBA" id="ARBA00055057"/>
    </source>
</evidence>
<dbReference type="EMBL" id="DS985246">
    <property type="protein sequence ID" value="EDV24344.1"/>
    <property type="molecule type" value="Genomic_DNA"/>
</dbReference>
<proteinExistence type="inferred from homology"/>
<evidence type="ECO:0000256" key="16">
    <source>
        <dbReference type="RuleBase" id="RU367032"/>
    </source>
</evidence>
<dbReference type="eggNOG" id="KOG2629">
    <property type="taxonomic scope" value="Eukaryota"/>
</dbReference>
<feature type="compositionally biased region" description="Basic and acidic residues" evidence="17">
    <location>
        <begin position="314"/>
        <end position="329"/>
    </location>
</feature>
<keyword evidence="4 18" id="KW-0812">Transmembrane</keyword>
<evidence type="ECO:0000256" key="12">
    <source>
        <dbReference type="ARBA" id="ARBA00037847"/>
    </source>
</evidence>
<dbReference type="RefSeq" id="XP_002113870.1">
    <property type="nucleotide sequence ID" value="XM_002113834.1"/>
</dbReference>
<dbReference type="STRING" id="10228.B3S087"/>
<accession>B3S087</accession>
<evidence type="ECO:0000256" key="18">
    <source>
        <dbReference type="SAM" id="Phobius"/>
    </source>
</evidence>
<dbReference type="GO" id="GO:0005102">
    <property type="term" value="F:signaling receptor binding"/>
    <property type="evidence" value="ECO:0000318"/>
    <property type="project" value="GO_Central"/>
</dbReference>
<evidence type="ECO:0000256" key="17">
    <source>
        <dbReference type="SAM" id="MobiDB-lite"/>
    </source>
</evidence>
<feature type="transmembrane region" description="Helical" evidence="18">
    <location>
        <begin position="145"/>
        <end position="168"/>
    </location>
</feature>
<evidence type="ECO:0000313" key="20">
    <source>
        <dbReference type="EMBL" id="EDV24344.1"/>
    </source>
</evidence>
<evidence type="ECO:0000256" key="3">
    <source>
        <dbReference type="ARBA" id="ARBA00022553"/>
    </source>
</evidence>
<evidence type="ECO:0000259" key="19">
    <source>
        <dbReference type="Pfam" id="PF04695"/>
    </source>
</evidence>
<reference evidence="20 21" key="1">
    <citation type="journal article" date="2008" name="Nature">
        <title>The Trichoplax genome and the nature of placozoans.</title>
        <authorList>
            <person name="Srivastava M."/>
            <person name="Begovic E."/>
            <person name="Chapman J."/>
            <person name="Putnam N.H."/>
            <person name="Hellsten U."/>
            <person name="Kawashima T."/>
            <person name="Kuo A."/>
            <person name="Mitros T."/>
            <person name="Salamov A."/>
            <person name="Carpenter M.L."/>
            <person name="Signorovitch A.Y."/>
            <person name="Moreno M.A."/>
            <person name="Kamm K."/>
            <person name="Grimwood J."/>
            <person name="Schmutz J."/>
            <person name="Shapiro H."/>
            <person name="Grigoriev I.V."/>
            <person name="Buss L.W."/>
            <person name="Schierwater B."/>
            <person name="Dellaporta S.L."/>
            <person name="Rokhsar D.S."/>
        </authorList>
    </citation>
    <scope>NUCLEOTIDE SEQUENCE [LARGE SCALE GENOMIC DNA]</scope>
    <source>
        <strain evidence="20 21">Grell-BS-1999</strain>
    </source>
</reference>
<dbReference type="FunFam" id="1.10.10.10:FF:000296">
    <property type="entry name" value="Peroxisomal membrane protein PEX14"/>
    <property type="match status" value="1"/>
</dbReference>
<keyword evidence="6 18" id="KW-1133">Transmembrane helix</keyword>
<dbReference type="GO" id="GO:0005778">
    <property type="term" value="C:peroxisomal membrane"/>
    <property type="evidence" value="ECO:0000318"/>
    <property type="project" value="GO_Central"/>
</dbReference>
<keyword evidence="7" id="KW-0007">Acetylation</keyword>
<dbReference type="GO" id="GO:0012505">
    <property type="term" value="C:endomembrane system"/>
    <property type="evidence" value="ECO:0007669"/>
    <property type="project" value="UniProtKB-SubCell"/>
</dbReference>
<dbReference type="InterPro" id="IPR025655">
    <property type="entry name" value="PEX14"/>
</dbReference>
<feature type="region of interest" description="Disordered" evidence="17">
    <location>
        <begin position="1"/>
        <end position="45"/>
    </location>
</feature>
<gene>
    <name evidence="20" type="ORF">TRIADDRAFT_57725</name>
</gene>
<keyword evidence="2 16" id="KW-0813">Transport</keyword>
<evidence type="ECO:0000256" key="7">
    <source>
        <dbReference type="ARBA" id="ARBA00022990"/>
    </source>
</evidence>
<dbReference type="Pfam" id="PF04695">
    <property type="entry name" value="Pex14_N"/>
    <property type="match status" value="1"/>
</dbReference>
<evidence type="ECO:0000256" key="13">
    <source>
        <dbReference type="ARBA" id="ARBA00046271"/>
    </source>
</evidence>
<comment type="similarity">
    <text evidence="1 16">Belongs to the peroxin-14 family.</text>
</comment>
<evidence type="ECO:0000256" key="10">
    <source>
        <dbReference type="ARBA" id="ARBA00023140"/>
    </source>
</evidence>
<dbReference type="AlphaFoldDB" id="B3S087"/>
<evidence type="ECO:0000256" key="8">
    <source>
        <dbReference type="ARBA" id="ARBA00023010"/>
    </source>
</evidence>
<feature type="compositionally biased region" description="Polar residues" evidence="17">
    <location>
        <begin position="32"/>
        <end position="43"/>
    </location>
</feature>
<feature type="compositionally biased region" description="Polar residues" evidence="17">
    <location>
        <begin position="267"/>
        <end position="290"/>
    </location>
</feature>
<sequence length="347" mass="37708">MADVANKTPSTTGSEGGKDATPGAEEGKKEQAASNTPSSNQSETVRENMISTAVKFLQNPKVRQSPFPQRKAFLLKKGLTAKELQVAIDRSGTASDEHRPIQNLTNNQATISPTQPASVVAVPNTQEVVPTTAAIASRHYRWRDIAVIAALVAGAFYGIKVLITRFIMPWFKQQKDNKEHLRRIETSVGELRADVAITVGGLQSTLESVKDSVSDLQTKVDMITRGPLNQGGNVESHVVGELKKDLATIKGLMLSRQQFPSAPKLPQRNSSIPSWQKSSTEVGKLTNGSIENGIDKKIDNKFTAVNNEVNDDESTNHREDAASELHEVQSNDVEINGIASEADERYG</sequence>
<dbReference type="Proteomes" id="UP000009022">
    <property type="component" value="Unassembled WGS sequence"/>
</dbReference>
<dbReference type="FunCoup" id="B3S087">
    <property type="interactions" value="1430"/>
</dbReference>
<dbReference type="Gene3D" id="1.10.10.10">
    <property type="entry name" value="Winged helix-like DNA-binding domain superfamily/Winged helix DNA-binding domain"/>
    <property type="match status" value="1"/>
</dbReference>
<evidence type="ECO:0000256" key="6">
    <source>
        <dbReference type="ARBA" id="ARBA00022989"/>
    </source>
</evidence>
<feature type="region of interest" description="Disordered" evidence="17">
    <location>
        <begin position="305"/>
        <end position="347"/>
    </location>
</feature>
<evidence type="ECO:0000256" key="5">
    <source>
        <dbReference type="ARBA" id="ARBA00022927"/>
    </source>
</evidence>
<dbReference type="InParanoid" id="B3S087"/>
<comment type="subcellular location">
    <subcellularLocation>
        <location evidence="12">Endomembrane system</location>
        <topology evidence="12">Single-pass membrane protein</topology>
    </subcellularLocation>
    <subcellularLocation>
        <location evidence="13 16">Peroxisome membrane</location>
    </subcellularLocation>
</comment>
<dbReference type="KEGG" id="tad:TRIADDRAFT_57725"/>
<dbReference type="GeneID" id="6754704"/>
<keyword evidence="8" id="KW-0811">Translocation</keyword>
<evidence type="ECO:0000256" key="11">
    <source>
        <dbReference type="ARBA" id="ARBA00029502"/>
    </source>
</evidence>
<dbReference type="PANTHER" id="PTHR23058:SF0">
    <property type="entry name" value="PEROXISOMAL MEMBRANE PROTEIN PEX14"/>
    <property type="match status" value="1"/>
</dbReference>
<dbReference type="OMA" id="YRFYKEV"/>
<feature type="domain" description="Peroxisome membrane anchor protein Pex14p N-terminal" evidence="19">
    <location>
        <begin position="46"/>
        <end position="89"/>
    </location>
</feature>
<keyword evidence="9 16" id="KW-0472">Membrane</keyword>
<evidence type="ECO:0000256" key="15">
    <source>
        <dbReference type="ARBA" id="ARBA00065694"/>
    </source>
</evidence>
<feature type="region of interest" description="Disordered" evidence="17">
    <location>
        <begin position="260"/>
        <end position="290"/>
    </location>
</feature>
<comment type="subunit">
    <text evidence="15">Interacts with PEX13; forming the PEX13-PEX14 docking complex. Interacts with PEX5 (via WxxxF/Y motifs). Interacts with PEX19. Interacts with tubulin.</text>
</comment>